<keyword evidence="11" id="KW-1185">Reference proteome</keyword>
<reference evidence="10" key="2">
    <citation type="submission" date="2022-10" db="EMBL/GenBank/DDBJ databases">
        <authorList>
            <consortium name="ENA_rothamsted_submissions"/>
            <consortium name="culmorum"/>
            <person name="King R."/>
        </authorList>
    </citation>
    <scope>NUCLEOTIDE SEQUENCE</scope>
</reference>
<dbReference type="SUPFAM" id="SSF51905">
    <property type="entry name" value="FAD/NAD(P)-binding domain"/>
    <property type="match status" value="1"/>
</dbReference>
<name>A0A9N9X0G2_PHACE</name>
<comment type="cofactor">
    <cofactor evidence="1">
        <name>FAD</name>
        <dbReference type="ChEBI" id="CHEBI:57692"/>
    </cofactor>
</comment>
<organism evidence="10 11">
    <name type="scientific">Phaedon cochleariae</name>
    <name type="common">Mustard beetle</name>
    <dbReference type="NCBI Taxonomy" id="80249"/>
    <lineage>
        <taxon>Eukaryota</taxon>
        <taxon>Metazoa</taxon>
        <taxon>Ecdysozoa</taxon>
        <taxon>Arthropoda</taxon>
        <taxon>Hexapoda</taxon>
        <taxon>Insecta</taxon>
        <taxon>Pterygota</taxon>
        <taxon>Neoptera</taxon>
        <taxon>Endopterygota</taxon>
        <taxon>Coleoptera</taxon>
        <taxon>Polyphaga</taxon>
        <taxon>Cucujiformia</taxon>
        <taxon>Chrysomeloidea</taxon>
        <taxon>Chrysomelidae</taxon>
        <taxon>Chrysomelinae</taxon>
        <taxon>Chrysomelini</taxon>
        <taxon>Phaedon</taxon>
    </lineage>
</organism>
<dbReference type="OrthoDB" id="498204at2759"/>
<dbReference type="EC" id="1.1.99.2" evidence="7"/>
<evidence type="ECO:0000313" key="10">
    <source>
        <dbReference type="EMBL" id="CAG9819437.1"/>
    </source>
</evidence>
<accession>A0A9N9X0G2</accession>
<evidence type="ECO:0000259" key="9">
    <source>
        <dbReference type="Pfam" id="PF01266"/>
    </source>
</evidence>
<keyword evidence="2" id="KW-0285">Flavoprotein</keyword>
<dbReference type="GO" id="GO:0047545">
    <property type="term" value="F:(S)-2-hydroxyglutarate dehydrogenase activity"/>
    <property type="evidence" value="ECO:0007669"/>
    <property type="project" value="UniProtKB-EC"/>
</dbReference>
<evidence type="ECO:0000256" key="1">
    <source>
        <dbReference type="ARBA" id="ARBA00001974"/>
    </source>
</evidence>
<dbReference type="EMBL" id="OU896708">
    <property type="protein sequence ID" value="CAG9819437.1"/>
    <property type="molecule type" value="Genomic_DNA"/>
</dbReference>
<sequence length="299" mass="33295">MIKLFHKQKSQVLNLARRFSLGNFGNDNLKSIEDAFCYDLAIIGGGIIGTSIARKIKNESPNLKTILIEKESGLGKHQSSHNSGVMHSGIYYKPDSLKAKFCVKGRRMLKEYCDDNNIPYKNTGKIVTATDRNQIEILKILHSQGVENGVDDLTILKTIEEINEVEPRAKGFQALYSPNTGNIDFQVVADSFGKDFRKNGGDILFSNEVKCIKPSSDCDFPILVKCNENLFLKTKYLIISGGLQSGTLLDLIDCAAKKCGVFISFRVNYHLLKNGSISRNIYAVPEMDLPFLGIHLSPR</sequence>
<dbReference type="PANTHER" id="PTHR43104:SF2">
    <property type="entry name" value="L-2-HYDROXYGLUTARATE DEHYDROGENASE, MITOCHONDRIAL"/>
    <property type="match status" value="1"/>
</dbReference>
<feature type="domain" description="FAD dependent oxidoreductase" evidence="9">
    <location>
        <begin position="39"/>
        <end position="298"/>
    </location>
</feature>
<gene>
    <name evidence="10" type="ORF">PHAECO_LOCUS6873</name>
</gene>
<dbReference type="AlphaFoldDB" id="A0A9N9X0G2"/>
<evidence type="ECO:0000256" key="3">
    <source>
        <dbReference type="ARBA" id="ARBA00022827"/>
    </source>
</evidence>
<evidence type="ECO:0000256" key="2">
    <source>
        <dbReference type="ARBA" id="ARBA00022630"/>
    </source>
</evidence>
<protein>
    <recommendedName>
        <fullName evidence="8">L-2-hydroxyglutarate dehydrogenase, mitochondrial</fullName>
        <ecNumber evidence="7">1.1.99.2</ecNumber>
    </recommendedName>
</protein>
<dbReference type="InterPro" id="IPR036188">
    <property type="entry name" value="FAD/NAD-bd_sf"/>
</dbReference>
<evidence type="ECO:0000256" key="5">
    <source>
        <dbReference type="ARBA" id="ARBA00036066"/>
    </source>
</evidence>
<evidence type="ECO:0000256" key="7">
    <source>
        <dbReference type="ARBA" id="ARBA00038878"/>
    </source>
</evidence>
<evidence type="ECO:0000256" key="8">
    <source>
        <dbReference type="ARBA" id="ARBA00041137"/>
    </source>
</evidence>
<proteinExistence type="inferred from homology"/>
<dbReference type="Pfam" id="PF01266">
    <property type="entry name" value="DAO"/>
    <property type="match status" value="1"/>
</dbReference>
<evidence type="ECO:0000256" key="6">
    <source>
        <dbReference type="ARBA" id="ARBA00037941"/>
    </source>
</evidence>
<dbReference type="PANTHER" id="PTHR43104">
    <property type="entry name" value="L-2-HYDROXYGLUTARATE DEHYDROGENASE, MITOCHONDRIAL"/>
    <property type="match status" value="1"/>
</dbReference>
<evidence type="ECO:0000313" key="11">
    <source>
        <dbReference type="Proteomes" id="UP001153737"/>
    </source>
</evidence>
<dbReference type="Proteomes" id="UP001153737">
    <property type="component" value="Chromosome 2"/>
</dbReference>
<keyword evidence="4" id="KW-0560">Oxidoreductase</keyword>
<keyword evidence="3" id="KW-0274">FAD</keyword>
<reference evidence="10" key="1">
    <citation type="submission" date="2022-01" db="EMBL/GenBank/DDBJ databases">
        <authorList>
            <person name="King R."/>
        </authorList>
    </citation>
    <scope>NUCLEOTIDE SEQUENCE</scope>
</reference>
<comment type="catalytic activity">
    <reaction evidence="5">
        <text>(S)-2-hydroxyglutarate + A = 2-oxoglutarate + AH2</text>
        <dbReference type="Rhea" id="RHEA:21252"/>
        <dbReference type="ChEBI" id="CHEBI:13193"/>
        <dbReference type="ChEBI" id="CHEBI:16782"/>
        <dbReference type="ChEBI" id="CHEBI:16810"/>
        <dbReference type="ChEBI" id="CHEBI:17499"/>
        <dbReference type="EC" id="1.1.99.2"/>
    </reaction>
</comment>
<evidence type="ECO:0000256" key="4">
    <source>
        <dbReference type="ARBA" id="ARBA00023002"/>
    </source>
</evidence>
<comment type="similarity">
    <text evidence="6">Belongs to the L2HGDH family.</text>
</comment>
<dbReference type="Gene3D" id="3.50.50.60">
    <property type="entry name" value="FAD/NAD(P)-binding domain"/>
    <property type="match status" value="1"/>
</dbReference>
<dbReference type="InterPro" id="IPR006076">
    <property type="entry name" value="FAD-dep_OxRdtase"/>
</dbReference>